<keyword evidence="4" id="KW-1185">Reference proteome</keyword>
<name>A0ABW9IDV7_STRGJ</name>
<feature type="transmembrane region" description="Helical" evidence="2">
    <location>
        <begin position="48"/>
        <end position="67"/>
    </location>
</feature>
<dbReference type="Proteomes" id="UP001631993">
    <property type="component" value="Unassembled WGS sequence"/>
</dbReference>
<protein>
    <submittedName>
        <fullName evidence="3">Uncharacterized protein</fullName>
    </submittedName>
</protein>
<keyword evidence="2" id="KW-1133">Transmembrane helix</keyword>
<organism evidence="3 4">
    <name type="scientific">Streptomyces galilaeus</name>
    <dbReference type="NCBI Taxonomy" id="33899"/>
    <lineage>
        <taxon>Bacteria</taxon>
        <taxon>Bacillati</taxon>
        <taxon>Actinomycetota</taxon>
        <taxon>Actinomycetes</taxon>
        <taxon>Kitasatosporales</taxon>
        <taxon>Streptomycetaceae</taxon>
        <taxon>Streptomyces</taxon>
    </lineage>
</organism>
<feature type="region of interest" description="Disordered" evidence="1">
    <location>
        <begin position="1"/>
        <end position="48"/>
    </location>
</feature>
<accession>A0ABW9IDV7</accession>
<dbReference type="GeneID" id="93764416"/>
<evidence type="ECO:0000256" key="2">
    <source>
        <dbReference type="SAM" id="Phobius"/>
    </source>
</evidence>
<comment type="caution">
    <text evidence="3">The sequence shown here is derived from an EMBL/GenBank/DDBJ whole genome shotgun (WGS) entry which is preliminary data.</text>
</comment>
<sequence>MPNNSGGWRPPGYRGPGWEPPDEPPSGPPPPPRPPGSGGPGPEGRSRWSVPGIVAVIVAVIWTLLAYQWTQQNDCELAESYGLVLSHGTPDFWEECGD</sequence>
<evidence type="ECO:0000313" key="4">
    <source>
        <dbReference type="Proteomes" id="UP001631993"/>
    </source>
</evidence>
<keyword evidence="2" id="KW-0472">Membrane</keyword>
<dbReference type="RefSeq" id="WP_150471207.1">
    <property type="nucleotide sequence ID" value="NZ_BMVS01000004.1"/>
</dbReference>
<proteinExistence type="predicted"/>
<feature type="compositionally biased region" description="Pro residues" evidence="1">
    <location>
        <begin position="23"/>
        <end position="37"/>
    </location>
</feature>
<reference evidence="3 4" key="1">
    <citation type="submission" date="2024-12" db="EMBL/GenBank/DDBJ databases">
        <title>Forecasting of Potato common scab and diversities of Pathogenic streptomyces spp. in china.</title>
        <authorList>
            <person name="Handique U."/>
            <person name="Wu J."/>
        </authorList>
    </citation>
    <scope>NUCLEOTIDE SEQUENCE [LARGE SCALE GENOMIC DNA]</scope>
    <source>
        <strain evidence="3 4">ZRIMU1585</strain>
    </source>
</reference>
<evidence type="ECO:0000313" key="3">
    <source>
        <dbReference type="EMBL" id="MFM9646689.1"/>
    </source>
</evidence>
<keyword evidence="2" id="KW-0812">Transmembrane</keyword>
<feature type="compositionally biased region" description="Low complexity" evidence="1">
    <location>
        <begin position="1"/>
        <end position="12"/>
    </location>
</feature>
<dbReference type="EMBL" id="JBJVNE010000005">
    <property type="protein sequence ID" value="MFM9646689.1"/>
    <property type="molecule type" value="Genomic_DNA"/>
</dbReference>
<gene>
    <name evidence="3" type="ORF">ACKI1S_11110</name>
</gene>
<evidence type="ECO:0000256" key="1">
    <source>
        <dbReference type="SAM" id="MobiDB-lite"/>
    </source>
</evidence>